<sequence>MEYCSVGDLSQYIRRIRSHKSTRGPAGGLPEHVVRHFLKQLASALQFLRSENLNLLLVLPQEHPNPRFRDSEIPILKVADFGFARFLPNASLADTLCGSPLYMGPEILSYKKYDAKADLWSVGAVLYEMITGRPPFRAQNHLDLLKKIQDNGDRIRFPDEKQQQQQQSDPNNININNNNIGADLKDLIRKLLKKEPVERISFEEFFLHPAVFDRPALVSKSRYDPASYEPPPFANPPNTPRQALERRRSSRTENRPTDGEEDVLRGYVVLNRKLIETNQFADDLDGRTHQGKITGSGSNAQHTPGTSPVTPPPIVRERKISTGPGGSALTKALSMASVRLFGFAHPPQNTSKLPLSRVGSPKGFLETNPDNGYSGGMMSEIEQIACMAHAVACMADSKYENNENYHQMAEEAYVLHIKSLALLEQGLDTARKYWTRVSDEQARLVFGRLNESVQWMRERFNECLDRASHEGSKIGDEEGSTFVQKLLYERALESSRAAAVLELVGEDFPKCEQNYQTAIWLLSAIMQHEEEGIVLEENDRRIINKFIDSIRTRISALRRKMKRPTEDPNTAFLL</sequence>
<evidence type="ECO:0000256" key="1">
    <source>
        <dbReference type="ARBA" id="ARBA00012513"/>
    </source>
</evidence>
<feature type="region of interest" description="Disordered" evidence="7">
    <location>
        <begin position="281"/>
        <end position="314"/>
    </location>
</feature>
<protein>
    <recommendedName>
        <fullName evidence="1">non-specific serine/threonine protein kinase</fullName>
        <ecNumber evidence="1">2.7.11.1</ecNumber>
    </recommendedName>
    <alternativeName>
        <fullName evidence="6">Autophagy-related protein 1</fullName>
    </alternativeName>
</protein>
<evidence type="ECO:0000256" key="2">
    <source>
        <dbReference type="ARBA" id="ARBA00022679"/>
    </source>
</evidence>
<feature type="region of interest" description="Disordered" evidence="7">
    <location>
        <begin position="222"/>
        <end position="262"/>
    </location>
</feature>
<gene>
    <name evidence="9" type="ORF">J3Q64DRAFT_1639087</name>
</gene>
<feature type="domain" description="Protein kinase" evidence="8">
    <location>
        <begin position="1"/>
        <end position="211"/>
    </location>
</feature>
<dbReference type="InterPro" id="IPR045269">
    <property type="entry name" value="Atg1-like"/>
</dbReference>
<dbReference type="PANTHER" id="PTHR24348:SF22">
    <property type="entry name" value="NON-SPECIFIC SERINE_THREONINE PROTEIN KINASE"/>
    <property type="match status" value="1"/>
</dbReference>
<feature type="compositionally biased region" description="Pro residues" evidence="7">
    <location>
        <begin position="228"/>
        <end position="239"/>
    </location>
</feature>
<dbReference type="InterPro" id="IPR000719">
    <property type="entry name" value="Prot_kinase_dom"/>
</dbReference>
<keyword evidence="5" id="KW-0067">ATP-binding</keyword>
<keyword evidence="4" id="KW-0418">Kinase</keyword>
<name>A0ABR3AZQ9_PHYBL</name>
<feature type="compositionally biased region" description="Basic and acidic residues" evidence="7">
    <location>
        <begin position="243"/>
        <end position="262"/>
    </location>
</feature>
<evidence type="ECO:0000256" key="5">
    <source>
        <dbReference type="ARBA" id="ARBA00022840"/>
    </source>
</evidence>
<proteinExistence type="predicted"/>
<dbReference type="PROSITE" id="PS50011">
    <property type="entry name" value="PROTEIN_KINASE_DOM"/>
    <property type="match status" value="1"/>
</dbReference>
<dbReference type="PANTHER" id="PTHR24348">
    <property type="entry name" value="SERINE/THREONINE-PROTEIN KINASE UNC-51-RELATED"/>
    <property type="match status" value="1"/>
</dbReference>
<dbReference type="Gene3D" id="1.10.510.10">
    <property type="entry name" value="Transferase(Phosphotransferase) domain 1"/>
    <property type="match status" value="1"/>
</dbReference>
<keyword evidence="2" id="KW-0808">Transferase</keyword>
<feature type="compositionally biased region" description="Polar residues" evidence="7">
    <location>
        <begin position="291"/>
        <end position="308"/>
    </location>
</feature>
<evidence type="ECO:0000256" key="7">
    <source>
        <dbReference type="SAM" id="MobiDB-lite"/>
    </source>
</evidence>
<dbReference type="Proteomes" id="UP001448207">
    <property type="component" value="Unassembled WGS sequence"/>
</dbReference>
<comment type="caution">
    <text evidence="9">The sequence shown here is derived from an EMBL/GenBank/DDBJ whole genome shotgun (WGS) entry which is preliminary data.</text>
</comment>
<dbReference type="InterPro" id="IPR011009">
    <property type="entry name" value="Kinase-like_dom_sf"/>
</dbReference>
<evidence type="ECO:0000256" key="6">
    <source>
        <dbReference type="ARBA" id="ARBA00030237"/>
    </source>
</evidence>
<keyword evidence="3" id="KW-0547">Nucleotide-binding</keyword>
<dbReference type="InterPro" id="IPR048941">
    <property type="entry name" value="ATG1-like_MIT2"/>
</dbReference>
<dbReference type="Pfam" id="PF12063">
    <property type="entry name" value="ATG1-like_MIT1"/>
    <property type="match status" value="1"/>
</dbReference>
<dbReference type="Pfam" id="PF21127">
    <property type="entry name" value="ATG1-like_MIT2"/>
    <property type="match status" value="1"/>
</dbReference>
<evidence type="ECO:0000313" key="10">
    <source>
        <dbReference type="Proteomes" id="UP001448207"/>
    </source>
</evidence>
<evidence type="ECO:0000313" key="9">
    <source>
        <dbReference type="EMBL" id="KAL0086386.1"/>
    </source>
</evidence>
<dbReference type="EC" id="2.7.11.1" evidence="1"/>
<keyword evidence="10" id="KW-1185">Reference proteome</keyword>
<evidence type="ECO:0000259" key="8">
    <source>
        <dbReference type="PROSITE" id="PS50011"/>
    </source>
</evidence>
<reference evidence="9 10" key="1">
    <citation type="submission" date="2024-04" db="EMBL/GenBank/DDBJ databases">
        <title>Symmetric and asymmetric DNA N6-adenine methylation regulates different biological responses in Mucorales.</title>
        <authorList>
            <consortium name="Lawrence Berkeley National Laboratory"/>
            <person name="Lax C."/>
            <person name="Mondo S.J."/>
            <person name="Osorio-Concepcion M."/>
            <person name="Muszewska A."/>
            <person name="Corrochano-Luque M."/>
            <person name="Gutierrez G."/>
            <person name="Riley R."/>
            <person name="Lipzen A."/>
            <person name="Guo J."/>
            <person name="Hundley H."/>
            <person name="Amirebrahimi M."/>
            <person name="Ng V."/>
            <person name="Lorenzo-Gutierrez D."/>
            <person name="Binder U."/>
            <person name="Yang J."/>
            <person name="Song Y."/>
            <person name="Canovas D."/>
            <person name="Navarro E."/>
            <person name="Freitag M."/>
            <person name="Gabaldon T."/>
            <person name="Grigoriev I.V."/>
            <person name="Corrochano L.M."/>
            <person name="Nicolas F.E."/>
            <person name="Garre V."/>
        </authorList>
    </citation>
    <scope>NUCLEOTIDE SEQUENCE [LARGE SCALE GENOMIC DNA]</scope>
    <source>
        <strain evidence="9 10">L51</strain>
    </source>
</reference>
<dbReference type="EMBL" id="JBCLYO010000008">
    <property type="protein sequence ID" value="KAL0086386.1"/>
    <property type="molecule type" value="Genomic_DNA"/>
</dbReference>
<dbReference type="Pfam" id="PF00069">
    <property type="entry name" value="Pkinase"/>
    <property type="match status" value="1"/>
</dbReference>
<organism evidence="9 10">
    <name type="scientific">Phycomyces blakesleeanus</name>
    <dbReference type="NCBI Taxonomy" id="4837"/>
    <lineage>
        <taxon>Eukaryota</taxon>
        <taxon>Fungi</taxon>
        <taxon>Fungi incertae sedis</taxon>
        <taxon>Mucoromycota</taxon>
        <taxon>Mucoromycotina</taxon>
        <taxon>Mucoromycetes</taxon>
        <taxon>Mucorales</taxon>
        <taxon>Phycomycetaceae</taxon>
        <taxon>Phycomyces</taxon>
    </lineage>
</organism>
<dbReference type="SUPFAM" id="SSF56112">
    <property type="entry name" value="Protein kinase-like (PK-like)"/>
    <property type="match status" value="1"/>
</dbReference>
<evidence type="ECO:0000256" key="3">
    <source>
        <dbReference type="ARBA" id="ARBA00022741"/>
    </source>
</evidence>
<evidence type="ECO:0000256" key="4">
    <source>
        <dbReference type="ARBA" id="ARBA00022777"/>
    </source>
</evidence>
<accession>A0ABR3AZQ9</accession>
<dbReference type="InterPro" id="IPR022708">
    <property type="entry name" value="Atg1-like_tMIT"/>
</dbReference>